<dbReference type="EMBL" id="JANPWB010000012">
    <property type="protein sequence ID" value="KAJ1118987.1"/>
    <property type="molecule type" value="Genomic_DNA"/>
</dbReference>
<comment type="caution">
    <text evidence="2">The sequence shown here is derived from an EMBL/GenBank/DDBJ whole genome shotgun (WGS) entry which is preliminary data.</text>
</comment>
<accession>A0AAV7NV74</accession>
<evidence type="ECO:0000313" key="3">
    <source>
        <dbReference type="Proteomes" id="UP001066276"/>
    </source>
</evidence>
<dbReference type="AlphaFoldDB" id="A0AAV7NV74"/>
<evidence type="ECO:0000256" key="1">
    <source>
        <dbReference type="SAM" id="MobiDB-lite"/>
    </source>
</evidence>
<organism evidence="2 3">
    <name type="scientific">Pleurodeles waltl</name>
    <name type="common">Iberian ribbed newt</name>
    <dbReference type="NCBI Taxonomy" id="8319"/>
    <lineage>
        <taxon>Eukaryota</taxon>
        <taxon>Metazoa</taxon>
        <taxon>Chordata</taxon>
        <taxon>Craniata</taxon>
        <taxon>Vertebrata</taxon>
        <taxon>Euteleostomi</taxon>
        <taxon>Amphibia</taxon>
        <taxon>Batrachia</taxon>
        <taxon>Caudata</taxon>
        <taxon>Salamandroidea</taxon>
        <taxon>Salamandridae</taxon>
        <taxon>Pleurodelinae</taxon>
        <taxon>Pleurodeles</taxon>
    </lineage>
</organism>
<reference evidence="2" key="1">
    <citation type="journal article" date="2022" name="bioRxiv">
        <title>Sequencing and chromosome-scale assembly of the giantPleurodeles waltlgenome.</title>
        <authorList>
            <person name="Brown T."/>
            <person name="Elewa A."/>
            <person name="Iarovenko S."/>
            <person name="Subramanian E."/>
            <person name="Araus A.J."/>
            <person name="Petzold A."/>
            <person name="Susuki M."/>
            <person name="Suzuki K.-i.T."/>
            <person name="Hayashi T."/>
            <person name="Toyoda A."/>
            <person name="Oliveira C."/>
            <person name="Osipova E."/>
            <person name="Leigh N.D."/>
            <person name="Simon A."/>
            <person name="Yun M.H."/>
        </authorList>
    </citation>
    <scope>NUCLEOTIDE SEQUENCE</scope>
    <source>
        <strain evidence="2">20211129_DDA</strain>
        <tissue evidence="2">Liver</tissue>
    </source>
</reference>
<dbReference type="Proteomes" id="UP001066276">
    <property type="component" value="Chromosome 8"/>
</dbReference>
<feature type="region of interest" description="Disordered" evidence="1">
    <location>
        <begin position="121"/>
        <end position="151"/>
    </location>
</feature>
<gene>
    <name evidence="2" type="ORF">NDU88_007173</name>
</gene>
<proteinExistence type="predicted"/>
<evidence type="ECO:0000313" key="2">
    <source>
        <dbReference type="EMBL" id="KAJ1118987.1"/>
    </source>
</evidence>
<name>A0AAV7NV74_PLEWA</name>
<keyword evidence="3" id="KW-1185">Reference proteome</keyword>
<protein>
    <submittedName>
        <fullName evidence="2">Uncharacterized protein</fullName>
    </submittedName>
</protein>
<sequence length="151" mass="16046">MARLGRASCAGQCVWKAELYVDKGFASKARVQEHVADGAKGDVCSEQNANKTRIDAGRDVRGNELCSGKSKSWAACMEEGVVKNTSDKELGALLAVSAEPELCGCVYVSASAGQRARTCRSSQGLRGERPEAAAVRTRRGQPRGWGQARAT</sequence>